<reference evidence="3" key="1">
    <citation type="submission" date="2021-08" db="EMBL/GenBank/DDBJ databases">
        <title>Sphingopyxis panaciterrulae sp. nov., isolated from the surface water of the Yellow Sea.</title>
        <authorList>
            <person name="Gao Z."/>
            <person name="Zhang D."/>
            <person name="Zhang A."/>
        </authorList>
    </citation>
    <scope>NUCLEOTIDE SEQUENCE</scope>
    <source>
        <strain evidence="3">XHP0097</strain>
    </source>
</reference>
<dbReference type="Gene3D" id="1.25.40.10">
    <property type="entry name" value="Tetratricopeptide repeat domain"/>
    <property type="match status" value="1"/>
</dbReference>
<dbReference type="Pfam" id="PF13181">
    <property type="entry name" value="TPR_8"/>
    <property type="match status" value="1"/>
</dbReference>
<feature type="repeat" description="TPR" evidence="2">
    <location>
        <begin position="207"/>
        <end position="240"/>
    </location>
</feature>
<dbReference type="InterPro" id="IPR011990">
    <property type="entry name" value="TPR-like_helical_dom_sf"/>
</dbReference>
<organism evidence="3 4">
    <name type="scientific">Sphingopyxis jiangsuensis</name>
    <dbReference type="NCBI Taxonomy" id="2871171"/>
    <lineage>
        <taxon>Bacteria</taxon>
        <taxon>Pseudomonadati</taxon>
        <taxon>Pseudomonadota</taxon>
        <taxon>Alphaproteobacteria</taxon>
        <taxon>Sphingomonadales</taxon>
        <taxon>Sphingomonadaceae</taxon>
        <taxon>Sphingopyxis</taxon>
    </lineage>
</organism>
<comment type="caution">
    <text evidence="3">The sequence shown here is derived from an EMBL/GenBank/DDBJ whole genome shotgun (WGS) entry which is preliminary data.</text>
</comment>
<dbReference type="PROSITE" id="PS50005">
    <property type="entry name" value="TPR"/>
    <property type="match status" value="2"/>
</dbReference>
<dbReference type="SMART" id="SM00028">
    <property type="entry name" value="TPR"/>
    <property type="match status" value="4"/>
</dbReference>
<keyword evidence="4" id="KW-1185">Reference proteome</keyword>
<feature type="repeat" description="TPR" evidence="2">
    <location>
        <begin position="139"/>
        <end position="172"/>
    </location>
</feature>
<dbReference type="Pfam" id="PF13469">
    <property type="entry name" value="Sulfotransfer_3"/>
    <property type="match status" value="1"/>
</dbReference>
<keyword evidence="2" id="KW-0802">TPR repeat</keyword>
<evidence type="ECO:0000256" key="1">
    <source>
        <dbReference type="ARBA" id="ARBA00022679"/>
    </source>
</evidence>
<dbReference type="EMBL" id="JAILXK010000002">
    <property type="protein sequence ID" value="MBY4637650.1"/>
    <property type="molecule type" value="Genomic_DNA"/>
</dbReference>
<dbReference type="Gene3D" id="3.40.50.300">
    <property type="entry name" value="P-loop containing nucleotide triphosphate hydrolases"/>
    <property type="match status" value="1"/>
</dbReference>
<dbReference type="PANTHER" id="PTHR12788">
    <property type="entry name" value="PROTEIN-TYROSINE SULFOTRANSFERASE 2"/>
    <property type="match status" value="1"/>
</dbReference>
<name>A0ABS7MF72_9SPHN</name>
<evidence type="ECO:0000313" key="3">
    <source>
        <dbReference type="EMBL" id="MBY4637650.1"/>
    </source>
</evidence>
<protein>
    <submittedName>
        <fullName evidence="3">Sulfotransferase</fullName>
    </submittedName>
</protein>
<dbReference type="Pfam" id="PF14559">
    <property type="entry name" value="TPR_19"/>
    <property type="match status" value="1"/>
</dbReference>
<evidence type="ECO:0000313" key="4">
    <source>
        <dbReference type="Proteomes" id="UP001166571"/>
    </source>
</evidence>
<dbReference type="Proteomes" id="UP001166571">
    <property type="component" value="Unassembled WGS sequence"/>
</dbReference>
<accession>A0ABS7MF72</accession>
<evidence type="ECO:0000256" key="2">
    <source>
        <dbReference type="PROSITE-ProRule" id="PRU00339"/>
    </source>
</evidence>
<dbReference type="InterPro" id="IPR026634">
    <property type="entry name" value="TPST-like"/>
</dbReference>
<dbReference type="SUPFAM" id="SSF48452">
    <property type="entry name" value="TPR-like"/>
    <property type="match status" value="2"/>
</dbReference>
<dbReference type="InterPro" id="IPR027417">
    <property type="entry name" value="P-loop_NTPase"/>
</dbReference>
<dbReference type="PANTHER" id="PTHR12788:SF10">
    <property type="entry name" value="PROTEIN-TYROSINE SULFOTRANSFERASE"/>
    <property type="match status" value="1"/>
</dbReference>
<proteinExistence type="predicted"/>
<keyword evidence="1" id="KW-0808">Transferase</keyword>
<dbReference type="RefSeq" id="WP_222136879.1">
    <property type="nucleotide sequence ID" value="NZ_JAILXK010000002.1"/>
</dbReference>
<sequence>MATVTHDQALANARQLLNGDPVAALAQARAILDIVPTSAAAHRIAAHALRALGRETEAQDASLAAVGATIHDGAMVDAALALSENRLPDAEAALRARLKEDATDVAAIRMLAEVAGRIGRYGDAEKLLGRALELAPGFGAARANLATVYYKQNRYADAVAALDAVIGDDPDNPAHANLKAAALGRIGGYDEAIALYGQLTERFPEHAKLWMSYGHMLKTVGRQDDSIAAYRRAIANDPGLGEIWWSLANLKTIRFDPADRAAMEAALIAAERDAEDGGGARDDDRLHLHFALGKAYDDAEEHDAAFRHYAAGNAIRAAQLDYRADETRAIVDAAITTFTPGFFAERTDWGDPAPDPVFILGMPRAGSTLVEQILASHSAIEGTMELPDIPALALGLGRATHDEGRRWVEALAAAPREKIAELGANFLRATAVQRKTGKPFYIDKLPNNWLYVPLIRLILPNARIIDARRHPLDCCWSNFRQHFAKGQAFSYRLSDMGAYYRDYVRLMAHIDAVQPGRVHRVIHEELLADPEGEVRALLLFLDQPFEEACLSFHANARAVRTASSEQVRRPINRDGVDQWRPYDAWLGPLKDALGPVLAAYPSAPANFG</sequence>
<dbReference type="SUPFAM" id="SSF52540">
    <property type="entry name" value="P-loop containing nucleoside triphosphate hydrolases"/>
    <property type="match status" value="1"/>
</dbReference>
<dbReference type="InterPro" id="IPR019734">
    <property type="entry name" value="TPR_rpt"/>
</dbReference>
<gene>
    <name evidence="3" type="ORF">K5P26_10935</name>
</gene>